<dbReference type="RefSeq" id="WP_311174475.1">
    <property type="nucleotide sequence ID" value="NZ_JASAZD010000001.1"/>
</dbReference>
<accession>A0ABU2IEB7</accession>
<proteinExistence type="predicted"/>
<name>A0ABU2IEB7_9LIST</name>
<dbReference type="NCBIfam" id="NF033831">
    <property type="entry name" value="sce7725_fam"/>
    <property type="match status" value="1"/>
</dbReference>
<organism evidence="1 2">
    <name type="scientific">Listeria swaminathanii</name>
    <dbReference type="NCBI Taxonomy" id="2713501"/>
    <lineage>
        <taxon>Bacteria</taxon>
        <taxon>Bacillati</taxon>
        <taxon>Bacillota</taxon>
        <taxon>Bacilli</taxon>
        <taxon>Bacillales</taxon>
        <taxon>Listeriaceae</taxon>
        <taxon>Listeria</taxon>
    </lineage>
</organism>
<sequence length="310" mass="35106">MYFPYLRGKQFELLALKELVISNKLSSKVIPIIEPLKPSSTLSNTLKAFVENELSIVTISNPSVGNFLLECQNKDKEAFRKSYEEILKNPSILLGIDLNNSDNIDVQIITKYADKLVTVCTDTESIPLHSQLIGTKAKYNLIKDSKEFSREITSNKVMLEDKFNAKKRNADYCAVQDELFSSDHLFYNSEGYLGFSDYSIIGSDYSEGGFAPYAIAIHIVYFDSNKKLRIKHFTSDSNDDYNDPAGKFQEAISKLANCEELKDINTDGLRELRLCYEDKRYPGLGSVKKMAIKHHLELMNSFLIAEGPQS</sequence>
<evidence type="ECO:0000313" key="1">
    <source>
        <dbReference type="EMBL" id="MDT0095685.1"/>
    </source>
</evidence>
<protein>
    <submittedName>
        <fullName evidence="1">Sce7725 family protein</fullName>
    </submittedName>
</protein>
<dbReference type="Proteomes" id="UP001267344">
    <property type="component" value="Unassembled WGS sequence"/>
</dbReference>
<gene>
    <name evidence="1" type="ORF">QJV39_03065</name>
</gene>
<comment type="caution">
    <text evidence="1">The sequence shown here is derived from an EMBL/GenBank/DDBJ whole genome shotgun (WGS) entry which is preliminary data.</text>
</comment>
<reference evidence="1 2" key="1">
    <citation type="submission" date="2023-05" db="EMBL/GenBank/DDBJ databases">
        <title>A Combination of Whole Genome Sequencing and Metagenomics Reveals Diversity of Listeria spp. in Soil Collected from the Nantahala National Forest.</title>
        <authorList>
            <person name="Wang J."/>
            <person name="Schamp C.N."/>
            <person name="Hudson L.K."/>
            <person name="Chaggar H.K."/>
            <person name="Bryan D.W."/>
            <person name="Radosevich M."/>
            <person name="Denes T.G."/>
        </authorList>
    </citation>
    <scope>NUCLEOTIDE SEQUENCE [LARGE SCALE GENOMIC DNA]</scope>
    <source>
        <strain evidence="1 2">UTK S2-0009</strain>
    </source>
</reference>
<keyword evidence="2" id="KW-1185">Reference proteome</keyword>
<evidence type="ECO:0000313" key="2">
    <source>
        <dbReference type="Proteomes" id="UP001267344"/>
    </source>
</evidence>
<dbReference type="EMBL" id="JASBAG010000001">
    <property type="protein sequence ID" value="MDT0095685.1"/>
    <property type="molecule type" value="Genomic_DNA"/>
</dbReference>
<dbReference type="InterPro" id="IPR047727">
    <property type="entry name" value="Sce7725-like"/>
</dbReference>